<organism evidence="1">
    <name type="scientific">marine sediment metagenome</name>
    <dbReference type="NCBI Taxonomy" id="412755"/>
    <lineage>
        <taxon>unclassified sequences</taxon>
        <taxon>metagenomes</taxon>
        <taxon>ecological metagenomes</taxon>
    </lineage>
</organism>
<name>A0A0F8YU76_9ZZZZ</name>
<dbReference type="AlphaFoldDB" id="A0A0F8YU76"/>
<proteinExistence type="predicted"/>
<dbReference type="EMBL" id="LAZR01064375">
    <property type="protein sequence ID" value="KKK57649.1"/>
    <property type="molecule type" value="Genomic_DNA"/>
</dbReference>
<accession>A0A0F8YU76</accession>
<evidence type="ECO:0000313" key="1">
    <source>
        <dbReference type="EMBL" id="KKK57649.1"/>
    </source>
</evidence>
<reference evidence="1" key="1">
    <citation type="journal article" date="2015" name="Nature">
        <title>Complex archaea that bridge the gap between prokaryotes and eukaryotes.</title>
        <authorList>
            <person name="Spang A."/>
            <person name="Saw J.H."/>
            <person name="Jorgensen S.L."/>
            <person name="Zaremba-Niedzwiedzka K."/>
            <person name="Martijn J."/>
            <person name="Lind A.E."/>
            <person name="van Eijk R."/>
            <person name="Schleper C."/>
            <person name="Guy L."/>
            <person name="Ettema T.J."/>
        </authorList>
    </citation>
    <scope>NUCLEOTIDE SEQUENCE</scope>
</reference>
<comment type="caution">
    <text evidence="1">The sequence shown here is derived from an EMBL/GenBank/DDBJ whole genome shotgun (WGS) entry which is preliminary data.</text>
</comment>
<sequence length="124" mass="14255">MTKQIKVFRENVIKSLSSIKDDNVSIADVAIDRRKLLAALRLQTEDRLIINYGKVSWHEVTEHSTNDVDNETCIQISCDHTVMRFLNRPKSKNYLEPKVIPLNFIDHQSEQPKPELTGIPLTIS</sequence>
<protein>
    <submittedName>
        <fullName evidence="1">Uncharacterized protein</fullName>
    </submittedName>
</protein>
<gene>
    <name evidence="1" type="ORF">LCGC14_3052340</name>
</gene>